<dbReference type="AlphaFoldDB" id="A0A077WQ49"/>
<feature type="compositionally biased region" description="Polar residues" evidence="1">
    <location>
        <begin position="237"/>
        <end position="252"/>
    </location>
</feature>
<dbReference type="EMBL" id="LK023327">
    <property type="protein sequence ID" value="CDS08857.1"/>
    <property type="molecule type" value="Genomic_DNA"/>
</dbReference>
<dbReference type="OrthoDB" id="10406619at2759"/>
<evidence type="ECO:0000313" key="2">
    <source>
        <dbReference type="EMBL" id="CDS08857.1"/>
    </source>
</evidence>
<protein>
    <submittedName>
        <fullName evidence="2">Uncharacterized protein</fullName>
    </submittedName>
</protein>
<feature type="compositionally biased region" description="Basic and acidic residues" evidence="1">
    <location>
        <begin position="95"/>
        <end position="107"/>
    </location>
</feature>
<organism evidence="2">
    <name type="scientific">Lichtheimia ramosa</name>
    <dbReference type="NCBI Taxonomy" id="688394"/>
    <lineage>
        <taxon>Eukaryota</taxon>
        <taxon>Fungi</taxon>
        <taxon>Fungi incertae sedis</taxon>
        <taxon>Mucoromycota</taxon>
        <taxon>Mucoromycotina</taxon>
        <taxon>Mucoromycetes</taxon>
        <taxon>Mucorales</taxon>
        <taxon>Lichtheimiaceae</taxon>
        <taxon>Lichtheimia</taxon>
    </lineage>
</organism>
<feature type="compositionally biased region" description="Polar residues" evidence="1">
    <location>
        <begin position="129"/>
        <end position="138"/>
    </location>
</feature>
<feature type="region of interest" description="Disordered" evidence="1">
    <location>
        <begin position="61"/>
        <end position="252"/>
    </location>
</feature>
<feature type="compositionally biased region" description="Basic residues" evidence="1">
    <location>
        <begin position="221"/>
        <end position="230"/>
    </location>
</feature>
<gene>
    <name evidence="2" type="ORF">LRAMOSA10218</name>
</gene>
<sequence>MLLRVNSILRIDDMKPSSPSSPKDNTLKTNSVEYALAKKSQNGQLHLVDVVDFIVRARKLSSQASPPSPGSSRKHLDNEPSIPKIVIPTTPSSPGHEDIVTSKRRETAATSLPQRSLSLTHVSYPSRPNPQRRSTINTKSHHQPSSPSSRPILQGYGASTDTLAPPTSIRLLGPEPYIDLTSSKESTTPKDRRPSAYSSYSSSSSSSSSSSCTSYKEGNNHHSRHQQHRKATPDAISYNTALSPSDMITNTR</sequence>
<name>A0A077WQ49_9FUNG</name>
<evidence type="ECO:0000256" key="1">
    <source>
        <dbReference type="SAM" id="MobiDB-lite"/>
    </source>
</evidence>
<proteinExistence type="predicted"/>
<accession>A0A077WQ49</accession>
<feature type="compositionally biased region" description="Low complexity" evidence="1">
    <location>
        <begin position="195"/>
        <end position="215"/>
    </location>
</feature>
<feature type="compositionally biased region" description="Polar residues" evidence="1">
    <location>
        <begin position="108"/>
        <end position="123"/>
    </location>
</feature>
<reference evidence="2" key="1">
    <citation type="journal article" date="2014" name="Genome Announc.">
        <title>De novo whole-genome sequence and genome annotation of Lichtheimia ramosa.</title>
        <authorList>
            <person name="Linde J."/>
            <person name="Schwartze V."/>
            <person name="Binder U."/>
            <person name="Lass-Florl C."/>
            <person name="Voigt K."/>
            <person name="Horn F."/>
        </authorList>
    </citation>
    <scope>NUCLEOTIDE SEQUENCE</scope>
    <source>
        <strain evidence="2">JMRC FSU:6197</strain>
    </source>
</reference>